<evidence type="ECO:0000256" key="5">
    <source>
        <dbReference type="ARBA" id="ARBA00023277"/>
    </source>
</evidence>
<feature type="chain" id="PRO_5046552063" description="Endoglucanase" evidence="9">
    <location>
        <begin position="27"/>
        <end position="474"/>
    </location>
</feature>
<evidence type="ECO:0000256" key="2">
    <source>
        <dbReference type="ARBA" id="ARBA00005641"/>
    </source>
</evidence>
<keyword evidence="9" id="KW-0732">Signal</keyword>
<dbReference type="EC" id="3.2.1.4" evidence="8"/>
<feature type="domain" description="CBM2" evidence="10">
    <location>
        <begin position="22"/>
        <end position="127"/>
    </location>
</feature>
<dbReference type="Gene3D" id="3.20.20.80">
    <property type="entry name" value="Glycosidases"/>
    <property type="match status" value="1"/>
</dbReference>
<name>A0ABU7FZF2_9ALTE</name>
<dbReference type="RefSeq" id="WP_329773970.1">
    <property type="nucleotide sequence ID" value="NZ_JAYDYW010000002.1"/>
</dbReference>
<comment type="similarity">
    <text evidence="2 8">Belongs to the glycosyl hydrolase 5 (cellulase A) family.</text>
</comment>
<evidence type="ECO:0000256" key="6">
    <source>
        <dbReference type="ARBA" id="ARBA00023295"/>
    </source>
</evidence>
<reference evidence="11 12" key="2">
    <citation type="submission" date="2023-12" db="EMBL/GenBank/DDBJ databases">
        <authorList>
            <consortium name="Cladostephus spongiosus"/>
            <person name="Lorente B."/>
            <person name="Cabral C."/>
            <person name="Frias J."/>
            <person name="Faria J."/>
            <person name="Toubarro D."/>
        </authorList>
    </citation>
    <scope>NUCLEOTIDE SEQUENCE [LARGE SCALE GENOMIC DNA]</scope>
    <source>
        <strain evidence="11 12">ZMCS4</strain>
    </source>
</reference>
<proteinExistence type="inferred from homology"/>
<dbReference type="PANTHER" id="PTHR31297">
    <property type="entry name" value="GLUCAN ENDO-1,6-BETA-GLUCOSIDASE B"/>
    <property type="match status" value="1"/>
</dbReference>
<evidence type="ECO:0000256" key="9">
    <source>
        <dbReference type="SAM" id="SignalP"/>
    </source>
</evidence>
<dbReference type="Pfam" id="PF00150">
    <property type="entry name" value="Cellulase"/>
    <property type="match status" value="1"/>
</dbReference>
<protein>
    <recommendedName>
        <fullName evidence="8">Endoglucanase</fullName>
        <ecNumber evidence="8">3.2.1.4</ecNumber>
    </recommendedName>
</protein>
<dbReference type="PANTHER" id="PTHR31297:SF41">
    <property type="entry name" value="ENDOGLUCANASE, PUTATIVE (AFU_ORTHOLOGUE AFUA_5G01830)-RELATED"/>
    <property type="match status" value="1"/>
</dbReference>
<dbReference type="SMART" id="SM00637">
    <property type="entry name" value="CBD_II"/>
    <property type="match status" value="1"/>
</dbReference>
<evidence type="ECO:0000313" key="11">
    <source>
        <dbReference type="EMBL" id="MEE1672561.1"/>
    </source>
</evidence>
<dbReference type="EMBL" id="JAYDYW010000002">
    <property type="protein sequence ID" value="MEE1672561.1"/>
    <property type="molecule type" value="Genomic_DNA"/>
</dbReference>
<dbReference type="InterPro" id="IPR050386">
    <property type="entry name" value="Glycosyl_hydrolase_5"/>
</dbReference>
<dbReference type="InterPro" id="IPR001919">
    <property type="entry name" value="CBD2"/>
</dbReference>
<feature type="signal peptide" evidence="9">
    <location>
        <begin position="1"/>
        <end position="26"/>
    </location>
</feature>
<evidence type="ECO:0000259" key="10">
    <source>
        <dbReference type="PROSITE" id="PS51173"/>
    </source>
</evidence>
<dbReference type="PROSITE" id="PS51173">
    <property type="entry name" value="CBM2"/>
    <property type="match status" value="1"/>
</dbReference>
<dbReference type="SUPFAM" id="SSF51445">
    <property type="entry name" value="(Trans)glycosidases"/>
    <property type="match status" value="1"/>
</dbReference>
<keyword evidence="3 8" id="KW-0378">Hydrolase</keyword>
<dbReference type="Proteomes" id="UP001310248">
    <property type="component" value="Unassembled WGS sequence"/>
</dbReference>
<evidence type="ECO:0000256" key="4">
    <source>
        <dbReference type="ARBA" id="ARBA00023001"/>
    </source>
</evidence>
<comment type="catalytic activity">
    <reaction evidence="1 8">
        <text>Endohydrolysis of (1-&gt;4)-beta-D-glucosidic linkages in cellulose, lichenin and cereal beta-D-glucans.</text>
        <dbReference type="EC" id="3.2.1.4"/>
    </reaction>
</comment>
<evidence type="ECO:0000256" key="3">
    <source>
        <dbReference type="ARBA" id="ARBA00022801"/>
    </source>
</evidence>
<dbReference type="InterPro" id="IPR001547">
    <property type="entry name" value="Glyco_hydro_5"/>
</dbReference>
<dbReference type="SUPFAM" id="SSF49384">
    <property type="entry name" value="Carbohydrate-binding domain"/>
    <property type="match status" value="1"/>
</dbReference>
<keyword evidence="12" id="KW-1185">Reference proteome</keyword>
<evidence type="ECO:0000256" key="8">
    <source>
        <dbReference type="RuleBase" id="RU361153"/>
    </source>
</evidence>
<evidence type="ECO:0000256" key="7">
    <source>
        <dbReference type="ARBA" id="ARBA00023326"/>
    </source>
</evidence>
<keyword evidence="7 8" id="KW-0624">Polysaccharide degradation</keyword>
<dbReference type="InterPro" id="IPR012291">
    <property type="entry name" value="CBM2_carb-bd_dom_sf"/>
</dbReference>
<dbReference type="Gene3D" id="2.60.40.290">
    <property type="match status" value="1"/>
</dbReference>
<organism evidence="11 12">
    <name type="scientific">Agarivorans aestuarii</name>
    <dbReference type="NCBI Taxonomy" id="1563703"/>
    <lineage>
        <taxon>Bacteria</taxon>
        <taxon>Pseudomonadati</taxon>
        <taxon>Pseudomonadota</taxon>
        <taxon>Gammaproteobacteria</taxon>
        <taxon>Alteromonadales</taxon>
        <taxon>Alteromonadaceae</taxon>
        <taxon>Agarivorans</taxon>
    </lineage>
</organism>
<comment type="caution">
    <text evidence="11">The sequence shown here is derived from an EMBL/GenBank/DDBJ whole genome shotgun (WGS) entry which is preliminary data.</text>
</comment>
<reference evidence="12" key="1">
    <citation type="submission" date="2023-07" db="EMBL/GenBank/DDBJ databases">
        <title>Draft genome sequence of Agarivorans aestuarii strain ZMCS4, a CAZymes producing bacteria isolated from the marine brown algae Clodostephus spongiosus.</title>
        <authorList>
            <person name="Lorente B."/>
            <person name="Cabral C."/>
            <person name="Frias J."/>
            <person name="Faria J."/>
            <person name="Toubarro D."/>
        </authorList>
    </citation>
    <scope>NUCLEOTIDE SEQUENCE [LARGE SCALE GENOMIC DNA]</scope>
    <source>
        <strain evidence="12">ZMCS4</strain>
    </source>
</reference>
<dbReference type="Pfam" id="PF00553">
    <property type="entry name" value="CBM_2"/>
    <property type="match status" value="1"/>
</dbReference>
<dbReference type="InterPro" id="IPR008965">
    <property type="entry name" value="CBM2/CBM3_carb-bd_dom_sf"/>
</dbReference>
<dbReference type="InterPro" id="IPR018087">
    <property type="entry name" value="Glyco_hydro_5_CS"/>
</dbReference>
<dbReference type="InterPro" id="IPR017853">
    <property type="entry name" value="GH"/>
</dbReference>
<evidence type="ECO:0000256" key="1">
    <source>
        <dbReference type="ARBA" id="ARBA00000966"/>
    </source>
</evidence>
<keyword evidence="4 8" id="KW-0136">Cellulose degradation</keyword>
<keyword evidence="5 8" id="KW-0119">Carbohydrate metabolism</keyword>
<accession>A0ABU7FZF2</accession>
<sequence>MIKSRTYHRFAAKLILLGLVSPYTSAADCEYSIKNQWDNGFQAQVTITNTDSTNIEGWQVNWQYQQGSLISTSWNTTLTGNNPYSASNLGWNATIKPGEAVEFGIQGTMNGNSAEQPTLTGDVCSTQTPTPPSEQPAISAIDAAALMGTGFNLGQMFDNQQHAATLTEASGKIDAYYEQGYRNVRIPISWTIEISGSTIADDTGKIDLNNSRLKEIIKTVDHALAYEDMFVVINAHHEATIKDNNDAAMLETLWTDISALFKDRSNRLIFQILNEPHLSNSEAMLPSKLRHMTGLAYNKIREQSPNRIVVIGGNQWFGAHEMARTWPNLDAVGGGNDPYVMAAFHHYNPWPYHGEGNLATNWTESDINDPIKTMQKWTNGVGQGMPIYISEWGTNWQKYKGEMDCNNIRAWYELLDSKYAKAAGIPTSVWDDGGWFMIYDHHTNAYNNNLYQCIIQGSCEYSSDDSSRINAACK</sequence>
<gene>
    <name evidence="11" type="ORF">SNR37_001890</name>
</gene>
<dbReference type="PROSITE" id="PS00659">
    <property type="entry name" value="GLYCOSYL_HYDROL_F5"/>
    <property type="match status" value="1"/>
</dbReference>
<keyword evidence="6 8" id="KW-0326">Glycosidase</keyword>
<evidence type="ECO:0000313" key="12">
    <source>
        <dbReference type="Proteomes" id="UP001310248"/>
    </source>
</evidence>